<keyword evidence="1" id="KW-0812">Transmembrane</keyword>
<organism evidence="2 3">
    <name type="scientific">Halalkalibacter alkalisediminis</name>
    <dbReference type="NCBI Taxonomy" id="935616"/>
    <lineage>
        <taxon>Bacteria</taxon>
        <taxon>Bacillati</taxon>
        <taxon>Bacillota</taxon>
        <taxon>Bacilli</taxon>
        <taxon>Bacillales</taxon>
        <taxon>Bacillaceae</taxon>
        <taxon>Halalkalibacter</taxon>
    </lineage>
</organism>
<reference evidence="2 3" key="1">
    <citation type="submission" date="2024-09" db="EMBL/GenBank/DDBJ databases">
        <authorList>
            <person name="Sun Q."/>
            <person name="Mori K."/>
        </authorList>
    </citation>
    <scope>NUCLEOTIDE SEQUENCE [LARGE SCALE GENOMIC DNA]</scope>
    <source>
        <strain evidence="2 3">NCAIM B.02301</strain>
    </source>
</reference>
<evidence type="ECO:0000256" key="1">
    <source>
        <dbReference type="SAM" id="Phobius"/>
    </source>
</evidence>
<keyword evidence="1" id="KW-0472">Membrane</keyword>
<evidence type="ECO:0000313" key="2">
    <source>
        <dbReference type="EMBL" id="MFC0562317.1"/>
    </source>
</evidence>
<dbReference type="InterPro" id="IPR048147">
    <property type="entry name" value="CBO0543-like"/>
</dbReference>
<accession>A0ABV6NNH0</accession>
<dbReference type="NCBIfam" id="NF041644">
    <property type="entry name" value="CBO0543_fam"/>
    <property type="match status" value="1"/>
</dbReference>
<name>A0ABV6NNH0_9BACI</name>
<sequence length="157" mass="18709">MQLERFIIKFGIFFGLLSTVTLFKKPSVKSWLPLYSLKCFTHYIFDKILVETKQVKYPIRFLPKVFKINVIYDFLVCPYLSIWYCQSTYNSKLQDVLGKLILFAIPQALYEVTLERKTKALQFKGNWKWIYSFYLVFVVKIISRGLLGLFKRTYVNP</sequence>
<proteinExistence type="predicted"/>
<dbReference type="RefSeq" id="WP_273847476.1">
    <property type="nucleotide sequence ID" value="NZ_JAQQWT010000027.1"/>
</dbReference>
<comment type="caution">
    <text evidence="2">The sequence shown here is derived from an EMBL/GenBank/DDBJ whole genome shotgun (WGS) entry which is preliminary data.</text>
</comment>
<evidence type="ECO:0000313" key="3">
    <source>
        <dbReference type="Proteomes" id="UP001589833"/>
    </source>
</evidence>
<dbReference type="EMBL" id="JBHLTR010000122">
    <property type="protein sequence ID" value="MFC0562317.1"/>
    <property type="molecule type" value="Genomic_DNA"/>
</dbReference>
<gene>
    <name evidence="2" type="ORF">ACFFH4_26110</name>
</gene>
<keyword evidence="1" id="KW-1133">Transmembrane helix</keyword>
<keyword evidence="3" id="KW-1185">Reference proteome</keyword>
<feature type="transmembrane region" description="Helical" evidence="1">
    <location>
        <begin position="129"/>
        <end position="150"/>
    </location>
</feature>
<protein>
    <submittedName>
        <fullName evidence="2">CBO0543 family protein</fullName>
    </submittedName>
</protein>
<dbReference type="Proteomes" id="UP001589833">
    <property type="component" value="Unassembled WGS sequence"/>
</dbReference>